<keyword evidence="7" id="KW-0624">Polysaccharide degradation</keyword>
<evidence type="ECO:0000313" key="13">
    <source>
        <dbReference type="Proteomes" id="UP001358417"/>
    </source>
</evidence>
<feature type="region of interest" description="Disordered" evidence="9">
    <location>
        <begin position="806"/>
        <end position="833"/>
    </location>
</feature>
<organism evidence="12 13">
    <name type="scientific">Exophiala bonariae</name>
    <dbReference type="NCBI Taxonomy" id="1690606"/>
    <lineage>
        <taxon>Eukaryota</taxon>
        <taxon>Fungi</taxon>
        <taxon>Dikarya</taxon>
        <taxon>Ascomycota</taxon>
        <taxon>Pezizomycotina</taxon>
        <taxon>Eurotiomycetes</taxon>
        <taxon>Chaetothyriomycetidae</taxon>
        <taxon>Chaetothyriales</taxon>
        <taxon>Herpotrichiellaceae</taxon>
        <taxon>Exophiala</taxon>
    </lineage>
</organism>
<feature type="coiled-coil region" evidence="8">
    <location>
        <begin position="24"/>
        <end position="51"/>
    </location>
</feature>
<feature type="compositionally biased region" description="Low complexity" evidence="9">
    <location>
        <begin position="263"/>
        <end position="360"/>
    </location>
</feature>
<dbReference type="PANTHER" id="PTHR45708:SF49">
    <property type="entry name" value="ENDOCHITINASE"/>
    <property type="match status" value="1"/>
</dbReference>
<keyword evidence="13" id="KW-1185">Reference proteome</keyword>
<dbReference type="GO" id="GO:0000272">
    <property type="term" value="P:polysaccharide catabolic process"/>
    <property type="evidence" value="ECO:0007669"/>
    <property type="project" value="UniProtKB-KW"/>
</dbReference>
<evidence type="ECO:0000256" key="3">
    <source>
        <dbReference type="ARBA" id="ARBA00022801"/>
    </source>
</evidence>
<evidence type="ECO:0000259" key="11">
    <source>
        <dbReference type="PROSITE" id="PS51910"/>
    </source>
</evidence>
<feature type="compositionally biased region" description="Low complexity" evidence="9">
    <location>
        <begin position="372"/>
        <end position="468"/>
    </location>
</feature>
<keyword evidence="4" id="KW-0146">Chitin degradation</keyword>
<evidence type="ECO:0000313" key="12">
    <source>
        <dbReference type="EMBL" id="KAK5054006.1"/>
    </source>
</evidence>
<name>A0AAV9NEK5_9EURO</name>
<feature type="compositionally biased region" description="Low complexity" evidence="9">
    <location>
        <begin position="485"/>
        <end position="552"/>
    </location>
</feature>
<dbReference type="GO" id="GO:0008843">
    <property type="term" value="F:endochitinase activity"/>
    <property type="evidence" value="ECO:0007669"/>
    <property type="project" value="UniProtKB-EC"/>
</dbReference>
<dbReference type="PROSITE" id="PS51910">
    <property type="entry name" value="GH18_2"/>
    <property type="match status" value="1"/>
</dbReference>
<evidence type="ECO:0000256" key="8">
    <source>
        <dbReference type="SAM" id="Coils"/>
    </source>
</evidence>
<feature type="region of interest" description="Disordered" evidence="9">
    <location>
        <begin position="263"/>
        <end position="554"/>
    </location>
</feature>
<dbReference type="GeneID" id="89970184"/>
<dbReference type="AlphaFoldDB" id="A0AAV9NEK5"/>
<dbReference type="Gene3D" id="3.20.20.80">
    <property type="entry name" value="Glycosidases"/>
    <property type="match status" value="1"/>
</dbReference>
<feature type="compositionally biased region" description="Polar residues" evidence="9">
    <location>
        <begin position="171"/>
        <end position="183"/>
    </location>
</feature>
<evidence type="ECO:0000256" key="7">
    <source>
        <dbReference type="ARBA" id="ARBA00023326"/>
    </source>
</evidence>
<feature type="compositionally biased region" description="Polar residues" evidence="9">
    <location>
        <begin position="469"/>
        <end position="484"/>
    </location>
</feature>
<evidence type="ECO:0000256" key="10">
    <source>
        <dbReference type="SAM" id="SignalP"/>
    </source>
</evidence>
<evidence type="ECO:0000256" key="5">
    <source>
        <dbReference type="ARBA" id="ARBA00023277"/>
    </source>
</evidence>
<proteinExistence type="predicted"/>
<comment type="caution">
    <text evidence="12">The sequence shown here is derived from an EMBL/GenBank/DDBJ whole genome shotgun (WGS) entry which is preliminary data.</text>
</comment>
<feature type="region of interest" description="Disordered" evidence="9">
    <location>
        <begin position="62"/>
        <end position="92"/>
    </location>
</feature>
<keyword evidence="6" id="KW-0326">Glycosidase</keyword>
<dbReference type="InterPro" id="IPR001223">
    <property type="entry name" value="Glyco_hydro18_cat"/>
</dbReference>
<feature type="compositionally biased region" description="Low complexity" evidence="9">
    <location>
        <begin position="62"/>
        <end position="79"/>
    </location>
</feature>
<evidence type="ECO:0000256" key="4">
    <source>
        <dbReference type="ARBA" id="ARBA00023024"/>
    </source>
</evidence>
<evidence type="ECO:0000256" key="6">
    <source>
        <dbReference type="ARBA" id="ARBA00023295"/>
    </source>
</evidence>
<gene>
    <name evidence="12" type="ORF">LTR84_001968</name>
</gene>
<dbReference type="SUPFAM" id="SSF51445">
    <property type="entry name" value="(Trans)glycosidases"/>
    <property type="match status" value="1"/>
</dbReference>
<dbReference type="InterPro" id="IPR050542">
    <property type="entry name" value="Glycosyl_Hydrlase18_Chitinase"/>
</dbReference>
<dbReference type="EC" id="3.2.1.14" evidence="2"/>
<feature type="domain" description="GH18" evidence="11">
    <location>
        <begin position="561"/>
        <end position="947"/>
    </location>
</feature>
<dbReference type="InterPro" id="IPR001579">
    <property type="entry name" value="Glyco_hydro_18_chit_AS"/>
</dbReference>
<keyword evidence="3" id="KW-0378">Hydrolase</keyword>
<dbReference type="EMBL" id="JAVRRD010000011">
    <property type="protein sequence ID" value="KAK5054006.1"/>
    <property type="molecule type" value="Genomic_DNA"/>
</dbReference>
<keyword evidence="10" id="KW-0732">Signal</keyword>
<feature type="compositionally biased region" description="Basic residues" evidence="9">
    <location>
        <begin position="806"/>
        <end position="818"/>
    </location>
</feature>
<accession>A0AAV9NEK5</accession>
<feature type="region of interest" description="Disordered" evidence="9">
    <location>
        <begin position="171"/>
        <end position="197"/>
    </location>
</feature>
<dbReference type="Proteomes" id="UP001358417">
    <property type="component" value="Unassembled WGS sequence"/>
</dbReference>
<comment type="catalytic activity">
    <reaction evidence="1">
        <text>Random endo-hydrolysis of N-acetyl-beta-D-glucosaminide (1-&gt;4)-beta-linkages in chitin and chitodextrins.</text>
        <dbReference type="EC" id="3.2.1.14"/>
    </reaction>
</comment>
<feature type="chain" id="PRO_5043373191" description="chitinase" evidence="10">
    <location>
        <begin position="23"/>
        <end position="952"/>
    </location>
</feature>
<feature type="compositionally biased region" description="Pro residues" evidence="9">
    <location>
        <begin position="80"/>
        <end position="91"/>
    </location>
</feature>
<feature type="signal peptide" evidence="10">
    <location>
        <begin position="1"/>
        <end position="22"/>
    </location>
</feature>
<dbReference type="GO" id="GO:0005576">
    <property type="term" value="C:extracellular region"/>
    <property type="evidence" value="ECO:0007669"/>
    <property type="project" value="TreeGrafter"/>
</dbReference>
<evidence type="ECO:0000256" key="1">
    <source>
        <dbReference type="ARBA" id="ARBA00000822"/>
    </source>
</evidence>
<evidence type="ECO:0000256" key="2">
    <source>
        <dbReference type="ARBA" id="ARBA00012729"/>
    </source>
</evidence>
<protein>
    <recommendedName>
        <fullName evidence="2">chitinase</fullName>
        <ecNumber evidence="2">3.2.1.14</ecNumber>
    </recommendedName>
</protein>
<reference evidence="12 13" key="1">
    <citation type="submission" date="2023-08" db="EMBL/GenBank/DDBJ databases">
        <title>Black Yeasts Isolated from many extreme environments.</title>
        <authorList>
            <person name="Coleine C."/>
            <person name="Stajich J.E."/>
            <person name="Selbmann L."/>
        </authorList>
    </citation>
    <scope>NUCLEOTIDE SEQUENCE [LARGE SCALE GENOMIC DNA]</scope>
    <source>
        <strain evidence="12 13">CCFEE 5792</strain>
    </source>
</reference>
<evidence type="ECO:0000256" key="9">
    <source>
        <dbReference type="SAM" id="MobiDB-lite"/>
    </source>
</evidence>
<keyword evidence="5" id="KW-0119">Carbohydrate metabolism</keyword>
<dbReference type="RefSeq" id="XP_064707131.1">
    <property type="nucleotide sequence ID" value="XM_064845586.1"/>
</dbReference>
<dbReference type="GO" id="GO:0006032">
    <property type="term" value="P:chitin catabolic process"/>
    <property type="evidence" value="ECO:0007669"/>
    <property type="project" value="UniProtKB-KW"/>
</dbReference>
<feature type="compositionally biased region" description="Low complexity" evidence="9">
    <location>
        <begin position="184"/>
        <end position="197"/>
    </location>
</feature>
<keyword evidence="8" id="KW-0175">Coiled coil</keyword>
<dbReference type="InterPro" id="IPR017853">
    <property type="entry name" value="GH"/>
</dbReference>
<dbReference type="PANTHER" id="PTHR45708">
    <property type="entry name" value="ENDOCHITINASE"/>
    <property type="match status" value="1"/>
</dbReference>
<sequence length="952" mass="100546">MAVLLRFLLFISLIGCLNLCLASTSDILQAIKDLQDDLEFLKEAQDQYTSDITRRDPQFFRPGFGRPGFGRPPFGLGRPQRPPPPPPPPTPSVDLEKLSELIDSLGESLQILIEFVKNNLPLPPPATTSLILSSVTSTSQATFQSITSTTFGVSTTSSDFTLTYSTTTEAFSSAGSSTSTEVRTTSLDDSTTTHSSTSSATITSTYVVSTTSSELSSSTEFTTFTPSMTTSTSLDSLSMTTSDSSIADISTSTSSVHFTITSDSTTTDSTATAESTSTSSETTSTTDETSTTADPGSSTSYTDTTSTSLSDSSTSLVAESTTSTGDTVTSTATSTTVSSTSESSITDSTTSETSTIDSSAVYSTTTDSAPEGSTSSTTITQKSTTTTDATTTDSTTSETSTAGSTSTDSTTSDYITTTSTTMESTTSEATMTESMTSSSAYTTATESTSEAGSSTTTGLTSGSTTASDYTTSVDPTTSTSKSDFATSVNSTTSTTTSDSTISTDSETPTTTNDVTTTTTSILTTATEDASTTETTTSSSTSTTSSAPTSTSTYEFDPTARNLNLVYYGQTGSPISLPEVCADDNIDIITIGFITSFFIQDDLNITMNQGNHCWAPNTAQQAAGATGLKDCVEDGLTGYAAQIKQCQVRGKKVLISAGGVFSDLGIPSEEAAERLADRLWNLFLGGLDTDIAPTRPYGDVVLDGFDFDNEKPANKQWLPKVASSLRQLMASDSSKKYYLTAAPQCPYPDLSIPVVEMLESIDFFSVQFYQNPSCQLNSGQGFQDSVQAWSNILSGVTPAKQKNKNKKMKLARKTRHTGRLHPESVRKASSPQHLKPLTKAQAQAHVRANKRQTTTTSIDFLDIDNGITSPRLLIGTPAYNWATAENPNTGYVDVATYREILELANAQNLTSLAGAMFWDGGYQSTSAQEVDGQMFTYADVVRNVLAPPPPPSR</sequence>
<dbReference type="PROSITE" id="PS01095">
    <property type="entry name" value="GH18_1"/>
    <property type="match status" value="1"/>
</dbReference>